<gene>
    <name evidence="2" type="ORF">SAMN03080602_00203</name>
</gene>
<dbReference type="OrthoDB" id="9784166at2"/>
<dbReference type="GO" id="GO:0002949">
    <property type="term" value="P:tRNA threonylcarbamoyladenosine modification"/>
    <property type="evidence" value="ECO:0007669"/>
    <property type="project" value="InterPro"/>
</dbReference>
<reference evidence="3" key="1">
    <citation type="submission" date="2017-04" db="EMBL/GenBank/DDBJ databases">
        <authorList>
            <person name="Varghese N."/>
            <person name="Submissions S."/>
        </authorList>
    </citation>
    <scope>NUCLEOTIDE SEQUENCE [LARGE SCALE GENOMIC DNA]</scope>
    <source>
        <strain evidence="3">DSM 19835</strain>
    </source>
</reference>
<evidence type="ECO:0000313" key="2">
    <source>
        <dbReference type="EMBL" id="SMG06946.1"/>
    </source>
</evidence>
<name>A0A1X7I026_9FLAO</name>
<dbReference type="RefSeq" id="WP_085495334.1">
    <property type="nucleotide sequence ID" value="NZ_FXAO01000001.1"/>
</dbReference>
<evidence type="ECO:0000313" key="3">
    <source>
        <dbReference type="Proteomes" id="UP000193420"/>
    </source>
</evidence>
<protein>
    <submittedName>
        <fullName evidence="2">tRNA threonylcarbamoyladenosine biosynthesis protein TsaB</fullName>
    </submittedName>
</protein>
<keyword evidence="3" id="KW-1185">Reference proteome</keyword>
<evidence type="ECO:0000259" key="1">
    <source>
        <dbReference type="Pfam" id="PF00814"/>
    </source>
</evidence>
<sequence>MTMILNLETATTNCSVSIARNGEIISLREDNSPNYSHSEQLHIFIEEALQGASLAFKDISALAVSKGPGSYTGLRIGVSAAKGLCFSLDLPLISVSTLESLAMQGHARNYDFIIPVLDARRMEVYSAIFDAQGNRLRETKAEIINKDSFLEYAQKGSVLLIGDGAEKCRELLDHPNFSFLTALPTATEMGELSYKKFKANDFENVAYFEPYYLKDFMLPTKKS</sequence>
<dbReference type="InterPro" id="IPR022496">
    <property type="entry name" value="T6A_TsaB"/>
</dbReference>
<dbReference type="SUPFAM" id="SSF53067">
    <property type="entry name" value="Actin-like ATPase domain"/>
    <property type="match status" value="2"/>
</dbReference>
<dbReference type="AlphaFoldDB" id="A0A1X7I026"/>
<dbReference type="InterPro" id="IPR000905">
    <property type="entry name" value="Gcp-like_dom"/>
</dbReference>
<feature type="domain" description="Gcp-like" evidence="1">
    <location>
        <begin position="36"/>
        <end position="146"/>
    </location>
</feature>
<dbReference type="GO" id="GO:0005829">
    <property type="term" value="C:cytosol"/>
    <property type="evidence" value="ECO:0007669"/>
    <property type="project" value="TreeGrafter"/>
</dbReference>
<dbReference type="EMBL" id="FXAO01000001">
    <property type="protein sequence ID" value="SMG06946.1"/>
    <property type="molecule type" value="Genomic_DNA"/>
</dbReference>
<dbReference type="STRING" id="188872.SAMN03080602_00203"/>
<dbReference type="NCBIfam" id="TIGR03725">
    <property type="entry name" value="T6A_YeaZ"/>
    <property type="match status" value="1"/>
</dbReference>
<dbReference type="Proteomes" id="UP000193420">
    <property type="component" value="Unassembled WGS sequence"/>
</dbReference>
<dbReference type="Pfam" id="PF00814">
    <property type="entry name" value="TsaD"/>
    <property type="match status" value="1"/>
</dbReference>
<dbReference type="Gene3D" id="3.30.420.40">
    <property type="match status" value="2"/>
</dbReference>
<accession>A0A1X7I026</accession>
<proteinExistence type="predicted"/>
<dbReference type="CDD" id="cd24032">
    <property type="entry name" value="ASKHA_NBD_TsaB"/>
    <property type="match status" value="1"/>
</dbReference>
<dbReference type="PANTHER" id="PTHR11735:SF11">
    <property type="entry name" value="TRNA THREONYLCARBAMOYLADENOSINE BIOSYNTHESIS PROTEIN TSAB"/>
    <property type="match status" value="1"/>
</dbReference>
<dbReference type="PANTHER" id="PTHR11735">
    <property type="entry name" value="TRNA N6-ADENOSINE THREONYLCARBAMOYLTRANSFERASE"/>
    <property type="match status" value="1"/>
</dbReference>
<organism evidence="2 3">
    <name type="scientific">Arenibacter troitsensis</name>
    <dbReference type="NCBI Taxonomy" id="188872"/>
    <lineage>
        <taxon>Bacteria</taxon>
        <taxon>Pseudomonadati</taxon>
        <taxon>Bacteroidota</taxon>
        <taxon>Flavobacteriia</taxon>
        <taxon>Flavobacteriales</taxon>
        <taxon>Flavobacteriaceae</taxon>
        <taxon>Arenibacter</taxon>
    </lineage>
</organism>
<dbReference type="InterPro" id="IPR043129">
    <property type="entry name" value="ATPase_NBD"/>
</dbReference>